<dbReference type="CDD" id="cd06170">
    <property type="entry name" value="LuxR_C_like"/>
    <property type="match status" value="1"/>
</dbReference>
<dbReference type="SUPFAM" id="SSF46894">
    <property type="entry name" value="C-terminal effector domain of the bipartite response regulators"/>
    <property type="match status" value="1"/>
</dbReference>
<dbReference type="EMBL" id="VHJK01000001">
    <property type="protein sequence ID" value="TRD11279.1"/>
    <property type="molecule type" value="Genomic_DNA"/>
</dbReference>
<keyword evidence="2" id="KW-0238">DNA-binding</keyword>
<name>A0A547PAV9_9SPHN</name>
<keyword evidence="7" id="KW-1185">Reference proteome</keyword>
<dbReference type="CDD" id="cd17535">
    <property type="entry name" value="REC_NarL-like"/>
    <property type="match status" value="1"/>
</dbReference>
<dbReference type="SMART" id="SM00448">
    <property type="entry name" value="REC"/>
    <property type="match status" value="1"/>
</dbReference>
<dbReference type="PRINTS" id="PR00038">
    <property type="entry name" value="HTHLUXR"/>
</dbReference>
<evidence type="ECO:0000259" key="4">
    <source>
        <dbReference type="PROSITE" id="PS50043"/>
    </source>
</evidence>
<feature type="modified residue" description="4-aspartylphosphate" evidence="3">
    <location>
        <position position="65"/>
    </location>
</feature>
<dbReference type="AlphaFoldDB" id="A0A547PAV9"/>
<evidence type="ECO:0000259" key="5">
    <source>
        <dbReference type="PROSITE" id="PS50110"/>
    </source>
</evidence>
<dbReference type="Gene3D" id="1.10.10.10">
    <property type="entry name" value="Winged helix-like DNA-binding domain superfamily/Winged helix DNA-binding domain"/>
    <property type="match status" value="1"/>
</dbReference>
<accession>A0A547PAV9</accession>
<dbReference type="GO" id="GO:0000160">
    <property type="term" value="P:phosphorelay signal transduction system"/>
    <property type="evidence" value="ECO:0007669"/>
    <property type="project" value="InterPro"/>
</dbReference>
<dbReference type="InterPro" id="IPR011006">
    <property type="entry name" value="CheY-like_superfamily"/>
</dbReference>
<protein>
    <submittedName>
        <fullName evidence="6">Response regulator transcription factor</fullName>
    </submittedName>
</protein>
<proteinExistence type="predicted"/>
<evidence type="ECO:0000313" key="6">
    <source>
        <dbReference type="EMBL" id="TRD11279.1"/>
    </source>
</evidence>
<dbReference type="Pfam" id="PF00196">
    <property type="entry name" value="GerE"/>
    <property type="match status" value="1"/>
</dbReference>
<dbReference type="InterPro" id="IPR036388">
    <property type="entry name" value="WH-like_DNA-bd_sf"/>
</dbReference>
<dbReference type="InterPro" id="IPR001789">
    <property type="entry name" value="Sig_transdc_resp-reg_receiver"/>
</dbReference>
<dbReference type="GO" id="GO:0003677">
    <property type="term" value="F:DNA binding"/>
    <property type="evidence" value="ECO:0007669"/>
    <property type="project" value="UniProtKB-KW"/>
</dbReference>
<dbReference type="PANTHER" id="PTHR45566:SF2">
    <property type="entry name" value="NARL SUBFAMILY"/>
    <property type="match status" value="1"/>
</dbReference>
<dbReference type="Gene3D" id="3.40.50.2300">
    <property type="match status" value="1"/>
</dbReference>
<feature type="domain" description="HTH luxR-type" evidence="4">
    <location>
        <begin position="148"/>
        <end position="213"/>
    </location>
</feature>
<gene>
    <name evidence="6" type="ORF">FGU71_05070</name>
</gene>
<organism evidence="6 7">
    <name type="scientific">Erythrobacter insulae</name>
    <dbReference type="NCBI Taxonomy" id="2584124"/>
    <lineage>
        <taxon>Bacteria</taxon>
        <taxon>Pseudomonadati</taxon>
        <taxon>Pseudomonadota</taxon>
        <taxon>Alphaproteobacteria</taxon>
        <taxon>Sphingomonadales</taxon>
        <taxon>Erythrobacteraceae</taxon>
        <taxon>Erythrobacter/Porphyrobacter group</taxon>
        <taxon>Erythrobacter</taxon>
    </lineage>
</organism>
<dbReference type="PROSITE" id="PS50043">
    <property type="entry name" value="HTH_LUXR_2"/>
    <property type="match status" value="1"/>
</dbReference>
<dbReference type="SMART" id="SM00421">
    <property type="entry name" value="HTH_LUXR"/>
    <property type="match status" value="1"/>
</dbReference>
<sequence length="214" mass="23397">MRVQQQNTKAPTRMLVADDHPIFRDGVAAIIKQIDDGIMIEHAGTYDELIEVARSGSDPQLFLLDLRFPGMDIERAVPELRHKYPLSSIVIISMADDRRSTEHIMSTGVDGFISKAASPDQIREGIASVMEGDFVNVSAAGGLENAQSVSQFSRLTPRQVDVLRGIAEGHSNKQIAKDLGISPFTVRIHVSALLRELKVESRTAAASMATKYGL</sequence>
<dbReference type="PROSITE" id="PS50110">
    <property type="entry name" value="RESPONSE_REGULATORY"/>
    <property type="match status" value="1"/>
</dbReference>
<dbReference type="InterPro" id="IPR000792">
    <property type="entry name" value="Tscrpt_reg_LuxR_C"/>
</dbReference>
<keyword evidence="1 3" id="KW-0597">Phosphoprotein</keyword>
<dbReference type="GO" id="GO:0006355">
    <property type="term" value="P:regulation of DNA-templated transcription"/>
    <property type="evidence" value="ECO:0007669"/>
    <property type="project" value="InterPro"/>
</dbReference>
<reference evidence="6 7" key="1">
    <citation type="submission" date="2019-06" db="EMBL/GenBank/DDBJ databases">
        <title>Erythrobacter insulae sp. nov., isolated from a tidal flat.</title>
        <authorList>
            <person name="Yoon J.-H."/>
        </authorList>
    </citation>
    <scope>NUCLEOTIDE SEQUENCE [LARGE SCALE GENOMIC DNA]</scope>
    <source>
        <strain evidence="6 7">JBTF-M21</strain>
    </source>
</reference>
<dbReference type="OrthoDB" id="9814495at2"/>
<dbReference type="SUPFAM" id="SSF52172">
    <property type="entry name" value="CheY-like"/>
    <property type="match status" value="1"/>
</dbReference>
<dbReference type="RefSeq" id="WP_142787545.1">
    <property type="nucleotide sequence ID" value="NZ_VHJK01000001.1"/>
</dbReference>
<dbReference type="InterPro" id="IPR016032">
    <property type="entry name" value="Sig_transdc_resp-reg_C-effctor"/>
</dbReference>
<evidence type="ECO:0000256" key="1">
    <source>
        <dbReference type="ARBA" id="ARBA00022553"/>
    </source>
</evidence>
<feature type="domain" description="Response regulatory" evidence="5">
    <location>
        <begin position="13"/>
        <end position="130"/>
    </location>
</feature>
<dbReference type="Pfam" id="PF00072">
    <property type="entry name" value="Response_reg"/>
    <property type="match status" value="1"/>
</dbReference>
<dbReference type="PANTHER" id="PTHR45566">
    <property type="entry name" value="HTH-TYPE TRANSCRIPTIONAL REGULATOR YHJB-RELATED"/>
    <property type="match status" value="1"/>
</dbReference>
<evidence type="ECO:0000313" key="7">
    <source>
        <dbReference type="Proteomes" id="UP000316343"/>
    </source>
</evidence>
<evidence type="ECO:0000256" key="3">
    <source>
        <dbReference type="PROSITE-ProRule" id="PRU00169"/>
    </source>
</evidence>
<evidence type="ECO:0000256" key="2">
    <source>
        <dbReference type="ARBA" id="ARBA00023125"/>
    </source>
</evidence>
<dbReference type="InterPro" id="IPR051015">
    <property type="entry name" value="EvgA-like"/>
</dbReference>
<dbReference type="InterPro" id="IPR058245">
    <property type="entry name" value="NreC/VraR/RcsB-like_REC"/>
</dbReference>
<comment type="caution">
    <text evidence="6">The sequence shown here is derived from an EMBL/GenBank/DDBJ whole genome shotgun (WGS) entry which is preliminary data.</text>
</comment>
<dbReference type="Proteomes" id="UP000316343">
    <property type="component" value="Unassembled WGS sequence"/>
</dbReference>